<dbReference type="PANTHER" id="PTHR23259">
    <property type="entry name" value="RIDDLE"/>
    <property type="match status" value="1"/>
</dbReference>
<dbReference type="InParanoid" id="A0A7R8UZR1"/>
<dbReference type="OMA" id="CVDKCFC"/>
<keyword evidence="2" id="KW-1015">Disulfide bond</keyword>
<evidence type="ECO:0000259" key="4">
    <source>
        <dbReference type="Pfam" id="PF01826"/>
    </source>
</evidence>
<evidence type="ECO:0000313" key="6">
    <source>
        <dbReference type="Proteomes" id="UP000594454"/>
    </source>
</evidence>
<keyword evidence="1" id="KW-0646">Protease inhibitor</keyword>
<dbReference type="GO" id="GO:0030414">
    <property type="term" value="F:peptidase inhibitor activity"/>
    <property type="evidence" value="ECO:0007669"/>
    <property type="project" value="UniProtKB-KW"/>
</dbReference>
<dbReference type="InterPro" id="IPR002919">
    <property type="entry name" value="TIL_dom"/>
</dbReference>
<organism evidence="5 6">
    <name type="scientific">Hermetia illucens</name>
    <name type="common">Black soldier fly</name>
    <dbReference type="NCBI Taxonomy" id="343691"/>
    <lineage>
        <taxon>Eukaryota</taxon>
        <taxon>Metazoa</taxon>
        <taxon>Ecdysozoa</taxon>
        <taxon>Arthropoda</taxon>
        <taxon>Hexapoda</taxon>
        <taxon>Insecta</taxon>
        <taxon>Pterygota</taxon>
        <taxon>Neoptera</taxon>
        <taxon>Endopterygota</taxon>
        <taxon>Diptera</taxon>
        <taxon>Brachycera</taxon>
        <taxon>Stratiomyomorpha</taxon>
        <taxon>Stratiomyidae</taxon>
        <taxon>Hermetiinae</taxon>
        <taxon>Hermetia</taxon>
    </lineage>
</organism>
<accession>A0A7R8UZR1</accession>
<dbReference type="Gene3D" id="2.10.25.10">
    <property type="entry name" value="Laminin"/>
    <property type="match status" value="1"/>
</dbReference>
<dbReference type="EMBL" id="LR899012">
    <property type="protein sequence ID" value="CAD7088944.1"/>
    <property type="molecule type" value="Genomic_DNA"/>
</dbReference>
<feature type="chain" id="PRO_5030604919" description="TIL domain-containing protein" evidence="3">
    <location>
        <begin position="20"/>
        <end position="96"/>
    </location>
</feature>
<keyword evidence="3" id="KW-0732">Signal</keyword>
<dbReference type="InterPro" id="IPR051368">
    <property type="entry name" value="SerProtInhib-TIL_Domain"/>
</dbReference>
<dbReference type="AlphaFoldDB" id="A0A7R8UZR1"/>
<dbReference type="Pfam" id="PF01826">
    <property type="entry name" value="TIL"/>
    <property type="match status" value="1"/>
</dbReference>
<feature type="domain" description="TIL" evidence="4">
    <location>
        <begin position="32"/>
        <end position="88"/>
    </location>
</feature>
<proteinExistence type="predicted"/>
<protein>
    <recommendedName>
        <fullName evidence="4">TIL domain-containing protein</fullName>
    </recommendedName>
</protein>
<evidence type="ECO:0000313" key="5">
    <source>
        <dbReference type="EMBL" id="CAD7088944.1"/>
    </source>
</evidence>
<dbReference type="OrthoDB" id="6236007at2759"/>
<dbReference type="PANTHER" id="PTHR23259:SF70">
    <property type="entry name" value="ACCESSORY GLAND PROTEIN ACP62F-RELATED"/>
    <property type="match status" value="1"/>
</dbReference>
<feature type="signal peptide" evidence="3">
    <location>
        <begin position="1"/>
        <end position="19"/>
    </location>
</feature>
<keyword evidence="6" id="KW-1185">Reference proteome</keyword>
<gene>
    <name evidence="5" type="ORF">HERILL_LOCUS11530</name>
</gene>
<dbReference type="Proteomes" id="UP000594454">
    <property type="component" value="Chromosome 4"/>
</dbReference>
<evidence type="ECO:0000256" key="2">
    <source>
        <dbReference type="ARBA" id="ARBA00023157"/>
    </source>
</evidence>
<evidence type="ECO:0000256" key="3">
    <source>
        <dbReference type="SAM" id="SignalP"/>
    </source>
</evidence>
<evidence type="ECO:0000256" key="1">
    <source>
        <dbReference type="ARBA" id="ARBA00022690"/>
    </source>
</evidence>
<sequence length="96" mass="10489">MKPFLGIALLFFVFALAIGSPALGTAKEEKLCPANEVYYDCGPNCQSECDTLGEPCTIRYIRCPDGCYCKKNYARMSPGGECVPIEKCPAKKVLEV</sequence>
<reference evidence="5 6" key="1">
    <citation type="submission" date="2020-11" db="EMBL/GenBank/DDBJ databases">
        <authorList>
            <person name="Wallbank WR R."/>
            <person name="Pardo Diaz C."/>
            <person name="Kozak K."/>
            <person name="Martin S."/>
            <person name="Jiggins C."/>
            <person name="Moest M."/>
            <person name="Warren A I."/>
            <person name="Generalovic N T."/>
            <person name="Byers J.R.P. K."/>
            <person name="Montejo-Kovacevich G."/>
            <person name="Yen C E."/>
        </authorList>
    </citation>
    <scope>NUCLEOTIDE SEQUENCE [LARGE SCALE GENOMIC DNA]</scope>
</reference>
<name>A0A7R8UZR1_HERIL</name>
<dbReference type="InterPro" id="IPR036084">
    <property type="entry name" value="Ser_inhib-like_sf"/>
</dbReference>
<dbReference type="FunCoup" id="A0A7R8UZR1">
    <property type="interactions" value="29"/>
</dbReference>
<dbReference type="CDD" id="cd19941">
    <property type="entry name" value="TIL"/>
    <property type="match status" value="1"/>
</dbReference>
<dbReference type="SUPFAM" id="SSF57567">
    <property type="entry name" value="Serine protease inhibitors"/>
    <property type="match status" value="1"/>
</dbReference>